<dbReference type="GO" id="GO:0006633">
    <property type="term" value="P:fatty acid biosynthetic process"/>
    <property type="evidence" value="ECO:0007669"/>
    <property type="project" value="InterPro"/>
</dbReference>
<dbReference type="Gene3D" id="3.40.366.10">
    <property type="entry name" value="Malonyl-Coenzyme A Acyl Carrier Protein, domain 2"/>
    <property type="match status" value="1"/>
</dbReference>
<dbReference type="STRING" id="573508.A0A1E3B1L7"/>
<dbReference type="InterPro" id="IPR050091">
    <property type="entry name" value="PKS_NRPS_Biosynth_Enz"/>
</dbReference>
<dbReference type="SUPFAM" id="SSF53335">
    <property type="entry name" value="S-adenosyl-L-methionine-dependent methyltransferases"/>
    <property type="match status" value="1"/>
</dbReference>
<dbReference type="SMART" id="SM00823">
    <property type="entry name" value="PKS_PP"/>
    <property type="match status" value="1"/>
</dbReference>
<evidence type="ECO:0000313" key="15">
    <source>
        <dbReference type="EMBL" id="ODM14741.1"/>
    </source>
</evidence>
<dbReference type="FunFam" id="3.40.47.10:FF:000019">
    <property type="entry name" value="Polyketide synthase type I"/>
    <property type="match status" value="1"/>
</dbReference>
<dbReference type="InterPro" id="IPR049551">
    <property type="entry name" value="PKS_DH_C"/>
</dbReference>
<dbReference type="Pfam" id="PF23114">
    <property type="entry name" value="NAD-bd_HRPKS_sdrA"/>
    <property type="match status" value="1"/>
</dbReference>
<dbReference type="Gene3D" id="3.10.129.110">
    <property type="entry name" value="Polyketide synthase dehydratase"/>
    <property type="match status" value="1"/>
</dbReference>
<dbReference type="SUPFAM" id="SSF51735">
    <property type="entry name" value="NAD(P)-binding Rossmann-fold domains"/>
    <property type="match status" value="2"/>
</dbReference>
<dbReference type="InterPro" id="IPR020807">
    <property type="entry name" value="PKS_DH"/>
</dbReference>
<protein>
    <submittedName>
        <fullName evidence="15">Uncharacterized protein</fullName>
    </submittedName>
</protein>
<feature type="region of interest" description="N-terminal hotdog fold" evidence="10">
    <location>
        <begin position="940"/>
        <end position="1075"/>
    </location>
</feature>
<dbReference type="GO" id="GO:0016874">
    <property type="term" value="F:ligase activity"/>
    <property type="evidence" value="ECO:0007669"/>
    <property type="project" value="UniProtKB-KW"/>
</dbReference>
<dbReference type="Pfam" id="PF08659">
    <property type="entry name" value="KR"/>
    <property type="match status" value="1"/>
</dbReference>
<evidence type="ECO:0000256" key="9">
    <source>
        <dbReference type="ARBA" id="ARBA00029443"/>
    </source>
</evidence>
<evidence type="ECO:0000256" key="4">
    <source>
        <dbReference type="ARBA" id="ARBA00022679"/>
    </source>
</evidence>
<dbReference type="InterPro" id="IPR042104">
    <property type="entry name" value="PKS_dehydratase_sf"/>
</dbReference>
<dbReference type="VEuPathDB" id="FungiDB:SI65_09735"/>
<evidence type="ECO:0000259" key="14">
    <source>
        <dbReference type="PROSITE" id="PS52019"/>
    </source>
</evidence>
<evidence type="ECO:0000256" key="3">
    <source>
        <dbReference type="ARBA" id="ARBA00022598"/>
    </source>
</evidence>
<dbReference type="SUPFAM" id="SSF52151">
    <property type="entry name" value="FabD/lysophospholipase-like"/>
    <property type="match status" value="1"/>
</dbReference>
<dbReference type="GO" id="GO:1901336">
    <property type="term" value="P:lactone biosynthetic process"/>
    <property type="evidence" value="ECO:0007669"/>
    <property type="project" value="UniProtKB-ARBA"/>
</dbReference>
<dbReference type="FunFam" id="3.40.50.720:FF:000209">
    <property type="entry name" value="Polyketide synthase Pks12"/>
    <property type="match status" value="1"/>
</dbReference>
<proteinExistence type="inferred from homology"/>
<evidence type="ECO:0000256" key="1">
    <source>
        <dbReference type="ARBA" id="ARBA00022450"/>
    </source>
</evidence>
<evidence type="ECO:0000256" key="10">
    <source>
        <dbReference type="PROSITE-ProRule" id="PRU01363"/>
    </source>
</evidence>
<dbReference type="GO" id="GO:0004312">
    <property type="term" value="F:fatty acid synthase activity"/>
    <property type="evidence" value="ECO:0007669"/>
    <property type="project" value="TreeGrafter"/>
</dbReference>
<comment type="caution">
    <text evidence="15">The sequence shown here is derived from an EMBL/GenBank/DDBJ whole genome shotgun (WGS) entry which is preliminary data.</text>
</comment>
<dbReference type="InterPro" id="IPR014043">
    <property type="entry name" value="Acyl_transferase_dom"/>
</dbReference>
<dbReference type="SMR" id="A0A1E3B1L7"/>
<dbReference type="InterPro" id="IPR009081">
    <property type="entry name" value="PP-bd_ACP"/>
</dbReference>
<dbReference type="InterPro" id="IPR016035">
    <property type="entry name" value="Acyl_Trfase/lysoPLipase"/>
</dbReference>
<dbReference type="InterPro" id="IPR032821">
    <property type="entry name" value="PKS_assoc"/>
</dbReference>
<dbReference type="Pfam" id="PF08240">
    <property type="entry name" value="ADH_N"/>
    <property type="match status" value="1"/>
</dbReference>
<dbReference type="CDD" id="cd05195">
    <property type="entry name" value="enoyl_red"/>
    <property type="match status" value="1"/>
</dbReference>
<keyword evidence="6" id="KW-0560">Oxidoreductase</keyword>
<dbReference type="InterPro" id="IPR020806">
    <property type="entry name" value="PKS_PP-bd"/>
</dbReference>
<reference evidence="15 16" key="1">
    <citation type="journal article" date="2016" name="BMC Genomics">
        <title>Comparative genomic and transcriptomic analyses of the Fuzhuan brick tea-fermentation fungus Aspergillus cristatus.</title>
        <authorList>
            <person name="Ge Y."/>
            <person name="Wang Y."/>
            <person name="Liu Y."/>
            <person name="Tan Y."/>
            <person name="Ren X."/>
            <person name="Zhang X."/>
            <person name="Hyde K.D."/>
            <person name="Liu Y."/>
            <person name="Liu Z."/>
        </authorList>
    </citation>
    <scope>NUCLEOTIDE SEQUENCE [LARGE SCALE GENOMIC DNA]</scope>
    <source>
        <strain evidence="15 16">GZAAS20.1005</strain>
    </source>
</reference>
<dbReference type="Gene3D" id="3.40.50.720">
    <property type="entry name" value="NAD(P)-binding Rossmann-like Domain"/>
    <property type="match status" value="1"/>
</dbReference>
<dbReference type="Proteomes" id="UP000094569">
    <property type="component" value="Unassembled WGS sequence"/>
</dbReference>
<dbReference type="PANTHER" id="PTHR43775">
    <property type="entry name" value="FATTY ACID SYNTHASE"/>
    <property type="match status" value="1"/>
</dbReference>
<feature type="region of interest" description="C-terminal hotdog fold" evidence="10">
    <location>
        <begin position="1104"/>
        <end position="1262"/>
    </location>
</feature>
<feature type="domain" description="Carrier" evidence="12">
    <location>
        <begin position="2460"/>
        <end position="2537"/>
    </location>
</feature>
<dbReference type="SUPFAM" id="SSF55048">
    <property type="entry name" value="Probable ACP-binding domain of malonyl-CoA ACP transacylase"/>
    <property type="match status" value="1"/>
</dbReference>
<dbReference type="InterPro" id="IPR049900">
    <property type="entry name" value="PKS_mFAS_DH"/>
</dbReference>
<dbReference type="PROSITE" id="PS52019">
    <property type="entry name" value="PKS_MFAS_DH"/>
    <property type="match status" value="1"/>
</dbReference>
<dbReference type="PROSITE" id="PS00012">
    <property type="entry name" value="PHOSPHOPANTETHEINE"/>
    <property type="match status" value="1"/>
</dbReference>
<dbReference type="InterPro" id="IPR029063">
    <property type="entry name" value="SAM-dependent_MTases_sf"/>
</dbReference>
<dbReference type="Pfam" id="PF13602">
    <property type="entry name" value="ADH_zinc_N_2"/>
    <property type="match status" value="1"/>
</dbReference>
<dbReference type="PROSITE" id="PS52004">
    <property type="entry name" value="KS3_2"/>
    <property type="match status" value="1"/>
</dbReference>
<sequence>MRVQSLCRDESIDTNGHPSIVDRDETPARMAIVGMACRLPGQVTSPEDFWKLCSRGRSAWSEVPRTRFNHAGFHHPDPQRTGTLNPQGGHFLDEDLGRFDAPFFNVTLQEARSLDPQQRLLLECTYEALENAGIPKQSLAGRNVGVFAGASFADYEVRNMRDPETIPMHEATGNAVSLQANRISYYFDLNGPSLTVDTACSSSLTAVHLACQSLRAGECSVAIVGGAHLNITPEAFISMSSAGVFSDSGRSYAFDHRASGFGRGEGVGCLVLKPLDAALSAGDAVRAVIAGSGVNQDGRTRGITLPNSAAQESLIRSVYKTAHIDPSETGYVEAHGTGTRAGDPLEAAALHAVFGKGRTPKEPLFVGSVKTNVGHTEGASGVISVIKTAMMLEKGFVLPNCGFQRANEEIPVDKWNIKIPKKLVPWPRGKRYASINNFGFGGANAHVVLEQVSSLHDGGVNEETPALKRKIITLSGHDENAVKQQVKKLGFYLEQNPAVFQEGVFNNLAYTLAQRRTVFPWRLAVAGCSTLEIGQQLSADPAPSRAQGLPTIGFVFTGQGAQWFAMGRELLTSYPVFRRTMKVVDSCLASLGAKFSIIDEIESGDATSSSISKAYISQPACTAIQLALTDLLGSWGVFPSAVTGHSSGEIAAAYAAGVLTLEECVRVAYARGTAAALLTKDTSNGRGSMMAVGASCAAVQPYIDRVGGHRAVVACINSESSVTVSGDAGAISELQSTLDKEGIFARKLQVDVAYHSHHMQRVAKQYRQLIGEIAPRGSSVPFHSTVRGRTIPSCDLNAIYWVDNLVSRVEFVMGVRSLLGQKVSAGEAERPVSTVVEIGPHCALQTPIKQIIEHHFSDAKIEYFPSLKRKVDAVEAMQQLAIALWTQGLPLDFESINFPDLRTKPAVLTNLSPYPWNHSESYWHPARLSDNIYHRHFPRNDILGSLSMENIDLEPRWRNVISADAQPWIRQHRIHNNSVYPMAGFLAMAVEAVAQQAALHQLALDRIEMREVSVGRALTVPESSFVETMLSMRPCTGTSGNSPNIWHEFRIFSWSESRGWDEHCHGFIIGLENKEPNPVDSHRQQSSKVLDAAHQAAAIQAACTTAVDSNSLYQNVAQCGAVYGPLFRGLTDIAVSNGHEAMAKLAVPDTKLCMPKEHETSSIVHPTLLDMCVQLIWVLFGCYKPGSKTTHLPSFVKHISIAPYHGLQPGSELQVYGNRINAISTRHPLSHRIFATRPGDPVNSIIEIDGCVTIPLPCNDGGVSEARPLCYREHYEPCFDFLSEADSDLLRGPDSGDGPGAQRTRLLDEVSYLYLQRAVKSIGKNEVLSFKPHLQRVFRWAQKVRSAATFDTSLCAQHGDQEKLIRKVRTMNAVGELTCKLGERLPEVLRGNLDPLAVMMEDDLLSRHYEDNDHLLQNYARATKCVDAMAHQNPHLKFLEVGAGTGGATLPILQTLGGEAGSTPRFSHFTYTDISPGFFEKAKDKFQAWRPLMSYQTLDVSLDPVPQGYEPHSYDVVIACNVLHATPLIRQTVANIRRLLKPGGKLLLIEETRLKSSHFIYALLPGWWLSEDPDRKNGPLLDPGLWKRVLKDNSFSGIDVGIDDYPGAPQRACTLMVSTATDTRISPSSNNVVVMNTGFLIPSLCRALQQKLKDVTGGVVNTRDFTTDPTGKLCIFVDDPDTPLLSSLTKENFRALQKMLARSSGVLWVIQKGNTGPESLGAHLAVGLARTVRSETSLPFATLDVGVKGSLSESQVADRISDVFNDIFCNSSVLRHGDMDYVVHQGRICVSRVVDDPELNEHLFQDTEHAPPQHQALWQPSRPLKMVPAADGVLADCFFTDHDVVRSPLPDDQVEIRVEYVGLNFRDVLVAMSQIQGGQLGQECSGIVTAVGAAVDDFRVGDRVCSTAPGCLASHVRSAASNVWRVPNTMDLELAASAPLVFATAYYSLVDIGRLTSGETVLIHAAAGGVGQAAIMLAQEVGAKVFATVSSEHKKRFLMDTYQLAEDQIFFSRDTSFASGIYNATGGQGVDVTLNSLTGDALRSTFECLAPFGRFVELGKRDIIQNSRLEMVHFDKNVSFSSVDVSLIIRTRPALMKRLLGESFRLFGKPETQARWSITCYSISELESAFRALQGGRNTGKIVIQMEKDAMVKVHPAHRPEDILSRDASYIVTGGTRGIGLDIARWLPEKGARHLILVSRSGAATEESQQTLRALEAEGVKVEVCRCDVGDPDDLAQALVPVLKRMPPARGVIYGAMVLRDMLFEKMSLEDYNAVIRPRMHGILNLQRVLQRQREPKLDFFINLSSLSSVVGTMGQAAYTSSGTFMAAMAQYPSLAGVPCRTIDLPMVRDVGYLAADQKRQEEASHQLGGVSIDASDIRAVLAAAMRNEMEHSANNHCLLGLNGVKTTPVKELPFWAQDPKLSHLLRSSILSEIDSTQIQQHDTKVSPATAVRHASSYFSAESLVVDAVVHKIASTLMRPVDEVDPSAHISGYGLDSLVAIEVRNWITRELEANLQILEILTSDSVHALARTILSKSTLVSPNVRAEWNSETPKTA</sequence>
<feature type="domain" description="Ketosynthase family 3 (KS3)" evidence="13">
    <location>
        <begin position="27"/>
        <end position="451"/>
    </location>
</feature>
<feature type="domain" description="PKS/mFAS DH" evidence="14">
    <location>
        <begin position="940"/>
        <end position="1262"/>
    </location>
</feature>
<dbReference type="InterPro" id="IPR013217">
    <property type="entry name" value="Methyltransf_12"/>
</dbReference>
<gene>
    <name evidence="15" type="ORF">SI65_09735</name>
</gene>
<dbReference type="Gene3D" id="3.40.50.150">
    <property type="entry name" value="Vaccinia Virus protein VP39"/>
    <property type="match status" value="1"/>
</dbReference>
<keyword evidence="8" id="KW-0012">Acyltransferase</keyword>
<dbReference type="Pfam" id="PF00698">
    <property type="entry name" value="Acyl_transf_1"/>
    <property type="match status" value="1"/>
</dbReference>
<evidence type="ECO:0000313" key="16">
    <source>
        <dbReference type="Proteomes" id="UP000094569"/>
    </source>
</evidence>
<feature type="active site" description="Proton donor; for dehydratase activity" evidence="10">
    <location>
        <position position="1170"/>
    </location>
</feature>
<dbReference type="InterPro" id="IPR018201">
    <property type="entry name" value="Ketoacyl_synth_AS"/>
</dbReference>
<evidence type="ECO:0000259" key="12">
    <source>
        <dbReference type="PROSITE" id="PS50075"/>
    </source>
</evidence>
<dbReference type="SMART" id="SM00822">
    <property type="entry name" value="PKS_KR"/>
    <property type="match status" value="1"/>
</dbReference>
<dbReference type="InterPro" id="IPR013154">
    <property type="entry name" value="ADH-like_N"/>
</dbReference>
<dbReference type="CDD" id="cd00833">
    <property type="entry name" value="PKS"/>
    <property type="match status" value="1"/>
</dbReference>
<dbReference type="Gene3D" id="1.10.1200.10">
    <property type="entry name" value="ACP-like"/>
    <property type="match status" value="1"/>
</dbReference>
<keyword evidence="1" id="KW-0596">Phosphopantetheine</keyword>
<dbReference type="InterPro" id="IPR057326">
    <property type="entry name" value="KR_dom"/>
</dbReference>
<dbReference type="InterPro" id="IPR056501">
    <property type="entry name" value="NAD-bd_HRPKS_sdrA"/>
</dbReference>
<keyword evidence="16" id="KW-1185">Reference proteome</keyword>
<evidence type="ECO:0000256" key="6">
    <source>
        <dbReference type="ARBA" id="ARBA00023002"/>
    </source>
</evidence>
<dbReference type="Pfam" id="PF23297">
    <property type="entry name" value="ACP_SdgA_C"/>
    <property type="match status" value="1"/>
</dbReference>
<dbReference type="InterPro" id="IPR036291">
    <property type="entry name" value="NAD(P)-bd_dom_sf"/>
</dbReference>
<dbReference type="SUPFAM" id="SSF53901">
    <property type="entry name" value="Thiolase-like"/>
    <property type="match status" value="1"/>
</dbReference>
<dbReference type="InterPro" id="IPR011032">
    <property type="entry name" value="GroES-like_sf"/>
</dbReference>
<dbReference type="SMART" id="SM00829">
    <property type="entry name" value="PKS_ER"/>
    <property type="match status" value="1"/>
</dbReference>
<dbReference type="FunFam" id="3.40.366.10:FF:000002">
    <property type="entry name" value="Probable polyketide synthase 2"/>
    <property type="match status" value="1"/>
</dbReference>
<dbReference type="InterPro" id="IPR013968">
    <property type="entry name" value="PKS_KR"/>
</dbReference>
<evidence type="ECO:0000256" key="7">
    <source>
        <dbReference type="ARBA" id="ARBA00023268"/>
    </source>
</evidence>
<dbReference type="PROSITE" id="PS50075">
    <property type="entry name" value="CARRIER"/>
    <property type="match status" value="1"/>
</dbReference>
<dbReference type="GO" id="GO:0004315">
    <property type="term" value="F:3-oxoacyl-[acyl-carrier-protein] synthase activity"/>
    <property type="evidence" value="ECO:0007669"/>
    <property type="project" value="InterPro"/>
</dbReference>
<feature type="region of interest" description="Disordered" evidence="11">
    <location>
        <begin position="1"/>
        <end position="22"/>
    </location>
</feature>
<dbReference type="OrthoDB" id="329835at2759"/>
<dbReference type="Pfam" id="PF02801">
    <property type="entry name" value="Ketoacyl-synt_C"/>
    <property type="match status" value="1"/>
</dbReference>
<keyword evidence="7" id="KW-0511">Multifunctional enzyme</keyword>
<dbReference type="InterPro" id="IPR006162">
    <property type="entry name" value="Ppantetheine_attach_site"/>
</dbReference>
<dbReference type="SMART" id="SM00827">
    <property type="entry name" value="PKS_AT"/>
    <property type="match status" value="1"/>
</dbReference>
<dbReference type="PROSITE" id="PS00606">
    <property type="entry name" value="KS3_1"/>
    <property type="match status" value="1"/>
</dbReference>
<dbReference type="SMART" id="SM00826">
    <property type="entry name" value="PKS_DH"/>
    <property type="match status" value="1"/>
</dbReference>
<keyword evidence="2" id="KW-0597">Phosphoprotein</keyword>
<keyword evidence="4" id="KW-0808">Transferase</keyword>
<dbReference type="SMART" id="SM00825">
    <property type="entry name" value="PKS_KS"/>
    <property type="match status" value="1"/>
</dbReference>
<dbReference type="InterPro" id="IPR049552">
    <property type="entry name" value="PKS_DH_N"/>
</dbReference>
<dbReference type="SUPFAM" id="SSF47336">
    <property type="entry name" value="ACP-like"/>
    <property type="match status" value="1"/>
</dbReference>
<evidence type="ECO:0000256" key="5">
    <source>
        <dbReference type="ARBA" id="ARBA00022857"/>
    </source>
</evidence>
<name>A0A1E3B1L7_ASPCR</name>
<dbReference type="Pfam" id="PF16197">
    <property type="entry name" value="KAsynt_C_assoc"/>
    <property type="match status" value="1"/>
</dbReference>
<dbReference type="InterPro" id="IPR016036">
    <property type="entry name" value="Malonyl_transacylase_ACP-bd"/>
</dbReference>
<comment type="similarity">
    <text evidence="9">In the C-terminal section; belongs to the NRP synthetase family.</text>
</comment>
<dbReference type="InterPro" id="IPR036736">
    <property type="entry name" value="ACP-like_sf"/>
</dbReference>
<dbReference type="Gene3D" id="3.40.47.10">
    <property type="match status" value="1"/>
</dbReference>
<dbReference type="SUPFAM" id="SSF50129">
    <property type="entry name" value="GroES-like"/>
    <property type="match status" value="1"/>
</dbReference>
<dbReference type="Gene3D" id="3.90.180.10">
    <property type="entry name" value="Medium-chain alcohol dehydrogenases, catalytic domain"/>
    <property type="match status" value="1"/>
</dbReference>
<dbReference type="GO" id="GO:0031177">
    <property type="term" value="F:phosphopantetheine binding"/>
    <property type="evidence" value="ECO:0007669"/>
    <property type="project" value="InterPro"/>
</dbReference>
<dbReference type="InterPro" id="IPR020843">
    <property type="entry name" value="ER"/>
</dbReference>
<dbReference type="EMBL" id="JXNT01000021">
    <property type="protein sequence ID" value="ODM14741.1"/>
    <property type="molecule type" value="Genomic_DNA"/>
</dbReference>
<evidence type="ECO:0000256" key="2">
    <source>
        <dbReference type="ARBA" id="ARBA00022553"/>
    </source>
</evidence>
<dbReference type="InterPro" id="IPR014031">
    <property type="entry name" value="Ketoacyl_synth_C"/>
</dbReference>
<feature type="active site" description="Proton acceptor; for dehydratase activity" evidence="10">
    <location>
        <position position="972"/>
    </location>
</feature>
<dbReference type="PANTHER" id="PTHR43775:SF13">
    <property type="entry name" value="POLYKETIDE SYNTHASE 1"/>
    <property type="match status" value="1"/>
</dbReference>
<evidence type="ECO:0000259" key="13">
    <source>
        <dbReference type="PROSITE" id="PS52004"/>
    </source>
</evidence>
<dbReference type="InterPro" id="IPR001227">
    <property type="entry name" value="Ac_transferase_dom_sf"/>
</dbReference>
<dbReference type="InterPro" id="IPR016039">
    <property type="entry name" value="Thiolase-like"/>
</dbReference>
<evidence type="ECO:0000256" key="11">
    <source>
        <dbReference type="SAM" id="MobiDB-lite"/>
    </source>
</evidence>
<dbReference type="CDD" id="cd02440">
    <property type="entry name" value="AdoMet_MTases"/>
    <property type="match status" value="1"/>
</dbReference>
<dbReference type="GO" id="GO:0030639">
    <property type="term" value="P:polyketide biosynthetic process"/>
    <property type="evidence" value="ECO:0007669"/>
    <property type="project" value="UniProtKB-ARBA"/>
</dbReference>
<evidence type="ECO:0000256" key="8">
    <source>
        <dbReference type="ARBA" id="ARBA00023315"/>
    </source>
</evidence>
<dbReference type="GO" id="GO:0016491">
    <property type="term" value="F:oxidoreductase activity"/>
    <property type="evidence" value="ECO:0007669"/>
    <property type="project" value="UniProtKB-KW"/>
</dbReference>
<accession>A0A1E3B1L7</accession>
<keyword evidence="3" id="KW-0436">Ligase</keyword>
<dbReference type="Pfam" id="PF08242">
    <property type="entry name" value="Methyltransf_12"/>
    <property type="match status" value="1"/>
</dbReference>
<dbReference type="Pfam" id="PF00109">
    <property type="entry name" value="ketoacyl-synt"/>
    <property type="match status" value="1"/>
</dbReference>
<organism evidence="15 16">
    <name type="scientific">Aspergillus cristatus</name>
    <name type="common">Chinese Fuzhuan brick tea-fermentation fungus</name>
    <name type="synonym">Eurotium cristatum</name>
    <dbReference type="NCBI Taxonomy" id="573508"/>
    <lineage>
        <taxon>Eukaryota</taxon>
        <taxon>Fungi</taxon>
        <taxon>Dikarya</taxon>
        <taxon>Ascomycota</taxon>
        <taxon>Pezizomycotina</taxon>
        <taxon>Eurotiomycetes</taxon>
        <taxon>Eurotiomycetidae</taxon>
        <taxon>Eurotiales</taxon>
        <taxon>Aspergillaceae</taxon>
        <taxon>Aspergillus</taxon>
        <taxon>Aspergillus subgen. Aspergillus</taxon>
    </lineage>
</organism>
<dbReference type="Pfam" id="PF21089">
    <property type="entry name" value="PKS_DH_N"/>
    <property type="match status" value="1"/>
</dbReference>
<dbReference type="Pfam" id="PF14765">
    <property type="entry name" value="PS-DH"/>
    <property type="match status" value="1"/>
</dbReference>
<keyword evidence="5" id="KW-0521">NADP</keyword>
<dbReference type="InterPro" id="IPR014030">
    <property type="entry name" value="Ketoacyl_synth_N"/>
</dbReference>
<dbReference type="InterPro" id="IPR020841">
    <property type="entry name" value="PKS_Beta-ketoAc_synthase_dom"/>
</dbReference>